<dbReference type="EMBL" id="AUPC02000017">
    <property type="protein sequence ID" value="POG80497.1"/>
    <property type="molecule type" value="Genomic_DNA"/>
</dbReference>
<accession>A0A2P4QS68</accession>
<reference evidence="1 2" key="2">
    <citation type="journal article" date="2018" name="New Phytol.">
        <title>High intraspecific genome diversity in the model arbuscular mycorrhizal symbiont Rhizophagus irregularis.</title>
        <authorList>
            <person name="Chen E.C.H."/>
            <person name="Morin E."/>
            <person name="Beaudet D."/>
            <person name="Noel J."/>
            <person name="Yildirir G."/>
            <person name="Ndikumana S."/>
            <person name="Charron P."/>
            <person name="St-Onge C."/>
            <person name="Giorgi J."/>
            <person name="Kruger M."/>
            <person name="Marton T."/>
            <person name="Ropars J."/>
            <person name="Grigoriev I.V."/>
            <person name="Hainaut M."/>
            <person name="Henrissat B."/>
            <person name="Roux C."/>
            <person name="Martin F."/>
            <person name="Corradi N."/>
        </authorList>
    </citation>
    <scope>NUCLEOTIDE SEQUENCE [LARGE SCALE GENOMIC DNA]</scope>
    <source>
        <strain evidence="1 2">DAOM 197198</strain>
    </source>
</reference>
<keyword evidence="2" id="KW-1185">Reference proteome</keyword>
<dbReference type="AntiFam" id="ANF00034">
    <property type="entry name" value="Antisense to 5.8S rRNA"/>
</dbReference>
<gene>
    <name evidence="1" type="ORF">GLOIN_2v1448810</name>
</gene>
<evidence type="ECO:0000313" key="2">
    <source>
        <dbReference type="Proteomes" id="UP000018888"/>
    </source>
</evidence>
<reference evidence="1 2" key="1">
    <citation type="journal article" date="2013" name="Proc. Natl. Acad. Sci. U.S.A.">
        <title>Genome of an arbuscular mycorrhizal fungus provides insight into the oldest plant symbiosis.</title>
        <authorList>
            <person name="Tisserant E."/>
            <person name="Malbreil M."/>
            <person name="Kuo A."/>
            <person name="Kohler A."/>
            <person name="Symeonidi A."/>
            <person name="Balestrini R."/>
            <person name="Charron P."/>
            <person name="Duensing N."/>
            <person name="Frei Dit Frey N."/>
            <person name="Gianinazzi-Pearson V."/>
            <person name="Gilbert L.B."/>
            <person name="Handa Y."/>
            <person name="Herr J.R."/>
            <person name="Hijri M."/>
            <person name="Koul R."/>
            <person name="Kawaguchi M."/>
            <person name="Krajinski F."/>
            <person name="Lammers P.J."/>
            <person name="Masclaux F.G."/>
            <person name="Murat C."/>
            <person name="Morin E."/>
            <person name="Ndikumana S."/>
            <person name="Pagni M."/>
            <person name="Petitpierre D."/>
            <person name="Requena N."/>
            <person name="Rosikiewicz P."/>
            <person name="Riley R."/>
            <person name="Saito K."/>
            <person name="San Clemente H."/>
            <person name="Shapiro H."/>
            <person name="van Tuinen D."/>
            <person name="Becard G."/>
            <person name="Bonfante P."/>
            <person name="Paszkowski U."/>
            <person name="Shachar-Hill Y.Y."/>
            <person name="Tuskan G.A."/>
            <person name="Young P.W."/>
            <person name="Sanders I.R."/>
            <person name="Henrissat B."/>
            <person name="Rensing S.A."/>
            <person name="Grigoriev I.V."/>
            <person name="Corradi N."/>
            <person name="Roux C."/>
            <person name="Martin F."/>
        </authorList>
    </citation>
    <scope>NUCLEOTIDE SEQUENCE [LARGE SCALE GENOMIC DNA]</scope>
    <source>
        <strain evidence="1 2">DAOM 197198</strain>
    </source>
</reference>
<feature type="non-terminal residue" evidence="1">
    <location>
        <position position="1"/>
    </location>
</feature>
<sequence>GLPESAICVQRFDDSRNSAIHITYRTSLRSSSMREPRDPLLKVIFIYYIHNIK</sequence>
<comment type="caution">
    <text evidence="1">The sequence shown here is derived from an EMBL/GenBank/DDBJ whole genome shotgun (WGS) entry which is preliminary data.</text>
</comment>
<dbReference type="AlphaFoldDB" id="A0A2P4QS68"/>
<organism evidence="1 2">
    <name type="scientific">Rhizophagus irregularis (strain DAOM 181602 / DAOM 197198 / MUCL 43194)</name>
    <name type="common">Arbuscular mycorrhizal fungus</name>
    <name type="synonym">Glomus intraradices</name>
    <dbReference type="NCBI Taxonomy" id="747089"/>
    <lineage>
        <taxon>Eukaryota</taxon>
        <taxon>Fungi</taxon>
        <taxon>Fungi incertae sedis</taxon>
        <taxon>Mucoromycota</taxon>
        <taxon>Glomeromycotina</taxon>
        <taxon>Glomeromycetes</taxon>
        <taxon>Glomerales</taxon>
        <taxon>Glomeraceae</taxon>
        <taxon>Rhizophagus</taxon>
    </lineage>
</organism>
<protein>
    <submittedName>
        <fullName evidence="1">Uncharacterized protein</fullName>
    </submittedName>
</protein>
<name>A0A2P4QS68_RHIID</name>
<dbReference type="Proteomes" id="UP000018888">
    <property type="component" value="Unassembled WGS sequence"/>
</dbReference>
<dbReference type="PANTHER" id="PTHR33205">
    <property type="entry name" value="TRANSMEMBRANE PROTEIN"/>
    <property type="match status" value="1"/>
</dbReference>
<proteinExistence type="predicted"/>
<evidence type="ECO:0000313" key="1">
    <source>
        <dbReference type="EMBL" id="POG80497.1"/>
    </source>
</evidence>
<dbReference type="PANTHER" id="PTHR33205:SF1">
    <property type="entry name" value="TRANSMEMBRANE PROTEIN"/>
    <property type="match status" value="1"/>
</dbReference>